<evidence type="ECO:0000256" key="1">
    <source>
        <dbReference type="SAM" id="Coils"/>
    </source>
</evidence>
<dbReference type="Gene3D" id="3.10.20.90">
    <property type="entry name" value="Phosphatidylinositol 3-kinase Catalytic Subunit, Chain A, domain 1"/>
    <property type="match status" value="1"/>
</dbReference>
<dbReference type="RefSeq" id="XP_001303899.1">
    <property type="nucleotide sequence ID" value="XM_001303898.1"/>
</dbReference>
<keyword evidence="4" id="KW-1185">Reference proteome</keyword>
<dbReference type="VEuPathDB" id="TrichDB:TVAG_187180"/>
<feature type="compositionally biased region" description="Basic and acidic residues" evidence="2">
    <location>
        <begin position="122"/>
        <end position="134"/>
    </location>
</feature>
<feature type="coiled-coil region" evidence="1">
    <location>
        <begin position="138"/>
        <end position="166"/>
    </location>
</feature>
<proteinExistence type="predicted"/>
<accession>A2FVV7</accession>
<dbReference type="KEGG" id="tva:4748661"/>
<dbReference type="AlphaFoldDB" id="A2FVV7"/>
<sequence>MNNGYNSHYSNYPRQHGPYPGMNPSYYRPNHNNFDYNYAREMEWAMKESLKDAPPQNFRGTQRQSSVDEVQLQKAIQESLLMNPYPHTNRYNEDSNTDRMLEKAIQESLNDQKPPYQNQEISKSRSFEKQQQDDEFKLAEQKAIREKIEKDRNKTMEEELKEACKQSTETNKYEKINRFLEKSKFLPDEPQEGILIAIVLPTNKRVTRKFLRTELADDVYTWIAVEQYINKNEDLPDFKLSTYNNQVLNAENSLESQGIGNRVLLRVVTD</sequence>
<dbReference type="InterPro" id="IPR029071">
    <property type="entry name" value="Ubiquitin-like_domsf"/>
</dbReference>
<evidence type="ECO:0000313" key="4">
    <source>
        <dbReference type="Proteomes" id="UP000001542"/>
    </source>
</evidence>
<dbReference type="SUPFAM" id="SSF54236">
    <property type="entry name" value="Ubiquitin-like"/>
    <property type="match status" value="1"/>
</dbReference>
<name>A2FVV7_TRIV3</name>
<organism evidence="3 4">
    <name type="scientific">Trichomonas vaginalis (strain ATCC PRA-98 / G3)</name>
    <dbReference type="NCBI Taxonomy" id="412133"/>
    <lineage>
        <taxon>Eukaryota</taxon>
        <taxon>Metamonada</taxon>
        <taxon>Parabasalia</taxon>
        <taxon>Trichomonadida</taxon>
        <taxon>Trichomonadidae</taxon>
        <taxon>Trichomonas</taxon>
    </lineage>
</organism>
<dbReference type="SMART" id="SM00726">
    <property type="entry name" value="UIM"/>
    <property type="match status" value="4"/>
</dbReference>
<dbReference type="InterPro" id="IPR003903">
    <property type="entry name" value="UIM_dom"/>
</dbReference>
<evidence type="ECO:0008006" key="5">
    <source>
        <dbReference type="Google" id="ProtNLM"/>
    </source>
</evidence>
<evidence type="ECO:0000313" key="3">
    <source>
        <dbReference type="EMBL" id="EAX90969.1"/>
    </source>
</evidence>
<dbReference type="Proteomes" id="UP000001542">
    <property type="component" value="Unassembled WGS sequence"/>
</dbReference>
<protein>
    <recommendedName>
        <fullName evidence="5">UBX domain-containing protein</fullName>
    </recommendedName>
</protein>
<dbReference type="SMR" id="A2FVV7"/>
<dbReference type="EMBL" id="DS114069">
    <property type="protein sequence ID" value="EAX90969.1"/>
    <property type="molecule type" value="Genomic_DNA"/>
</dbReference>
<dbReference type="OrthoDB" id="1026733at2759"/>
<gene>
    <name evidence="3" type="ORF">TVAG_187180</name>
</gene>
<reference evidence="3" key="1">
    <citation type="submission" date="2006-10" db="EMBL/GenBank/DDBJ databases">
        <authorList>
            <person name="Amadeo P."/>
            <person name="Zhao Q."/>
            <person name="Wortman J."/>
            <person name="Fraser-Liggett C."/>
            <person name="Carlton J."/>
        </authorList>
    </citation>
    <scope>NUCLEOTIDE SEQUENCE</scope>
    <source>
        <strain evidence="3">G3</strain>
    </source>
</reference>
<dbReference type="VEuPathDB" id="TrichDB:TVAGG3_1001890"/>
<dbReference type="InParanoid" id="A2FVV7"/>
<reference evidence="3" key="2">
    <citation type="journal article" date="2007" name="Science">
        <title>Draft genome sequence of the sexually transmitted pathogen Trichomonas vaginalis.</title>
        <authorList>
            <person name="Carlton J.M."/>
            <person name="Hirt R.P."/>
            <person name="Silva J.C."/>
            <person name="Delcher A.L."/>
            <person name="Schatz M."/>
            <person name="Zhao Q."/>
            <person name="Wortman J.R."/>
            <person name="Bidwell S.L."/>
            <person name="Alsmark U.C.M."/>
            <person name="Besteiro S."/>
            <person name="Sicheritz-Ponten T."/>
            <person name="Noel C.J."/>
            <person name="Dacks J.B."/>
            <person name="Foster P.G."/>
            <person name="Simillion C."/>
            <person name="Van de Peer Y."/>
            <person name="Miranda-Saavedra D."/>
            <person name="Barton G.J."/>
            <person name="Westrop G.D."/>
            <person name="Mueller S."/>
            <person name="Dessi D."/>
            <person name="Fiori P.L."/>
            <person name="Ren Q."/>
            <person name="Paulsen I."/>
            <person name="Zhang H."/>
            <person name="Bastida-Corcuera F.D."/>
            <person name="Simoes-Barbosa A."/>
            <person name="Brown M.T."/>
            <person name="Hayes R.D."/>
            <person name="Mukherjee M."/>
            <person name="Okumura C.Y."/>
            <person name="Schneider R."/>
            <person name="Smith A.J."/>
            <person name="Vanacova S."/>
            <person name="Villalvazo M."/>
            <person name="Haas B.J."/>
            <person name="Pertea M."/>
            <person name="Feldblyum T.V."/>
            <person name="Utterback T.R."/>
            <person name="Shu C.L."/>
            <person name="Osoegawa K."/>
            <person name="de Jong P.J."/>
            <person name="Hrdy I."/>
            <person name="Horvathova L."/>
            <person name="Zubacova Z."/>
            <person name="Dolezal P."/>
            <person name="Malik S.B."/>
            <person name="Logsdon J.M. Jr."/>
            <person name="Henze K."/>
            <person name="Gupta A."/>
            <person name="Wang C.C."/>
            <person name="Dunne R.L."/>
            <person name="Upcroft J.A."/>
            <person name="Upcroft P."/>
            <person name="White O."/>
            <person name="Salzberg S.L."/>
            <person name="Tang P."/>
            <person name="Chiu C.-H."/>
            <person name="Lee Y.-S."/>
            <person name="Embley T.M."/>
            <person name="Coombs G.H."/>
            <person name="Mottram J.C."/>
            <person name="Tachezy J."/>
            <person name="Fraser-Liggett C.M."/>
            <person name="Johnson P.J."/>
        </authorList>
    </citation>
    <scope>NUCLEOTIDE SEQUENCE [LARGE SCALE GENOMIC DNA]</scope>
    <source>
        <strain evidence="3">G3</strain>
    </source>
</reference>
<evidence type="ECO:0000256" key="2">
    <source>
        <dbReference type="SAM" id="MobiDB-lite"/>
    </source>
</evidence>
<feature type="compositionally biased region" description="Polar residues" evidence="2">
    <location>
        <begin position="107"/>
        <end position="121"/>
    </location>
</feature>
<dbReference type="Pfam" id="PF23625">
    <property type="entry name" value="UIM_2"/>
    <property type="match status" value="3"/>
</dbReference>
<feature type="region of interest" description="Disordered" evidence="2">
    <location>
        <begin position="107"/>
        <end position="134"/>
    </location>
</feature>
<keyword evidence="1" id="KW-0175">Coiled coil</keyword>